<evidence type="ECO:0000256" key="1">
    <source>
        <dbReference type="ARBA" id="ARBA00022723"/>
    </source>
</evidence>
<evidence type="ECO:0000259" key="4">
    <source>
        <dbReference type="PROSITE" id="PS51670"/>
    </source>
</evidence>
<dbReference type="InterPro" id="IPR050316">
    <property type="entry name" value="Tyrosinase/Hemocyanin"/>
</dbReference>
<dbReference type="WBParaSite" id="PSAMB.scaffold15size126113.g400.t1">
    <property type="protein sequence ID" value="PSAMB.scaffold15size126113.g400.t1"/>
    <property type="gene ID" value="PSAMB.scaffold15size126113.g400"/>
</dbReference>
<dbReference type="Gene3D" id="1.10.1280.10">
    <property type="entry name" value="Di-copper center containing domain from catechol oxidase"/>
    <property type="match status" value="1"/>
</dbReference>
<name>A0A914V7H0_9BILA</name>
<dbReference type="Proteomes" id="UP000887566">
    <property type="component" value="Unplaced"/>
</dbReference>
<dbReference type="PANTHER" id="PTHR11474">
    <property type="entry name" value="TYROSINASE FAMILY MEMBER"/>
    <property type="match status" value="1"/>
</dbReference>
<feature type="domain" description="ShKT" evidence="4">
    <location>
        <begin position="541"/>
        <end position="575"/>
    </location>
</feature>
<dbReference type="SMART" id="SM00254">
    <property type="entry name" value="ShKT"/>
    <property type="match status" value="2"/>
</dbReference>
<dbReference type="InterPro" id="IPR008922">
    <property type="entry name" value="Di-copper_centre_dom_sf"/>
</dbReference>
<dbReference type="GO" id="GO:0016491">
    <property type="term" value="F:oxidoreductase activity"/>
    <property type="evidence" value="ECO:0007669"/>
    <property type="project" value="InterPro"/>
</dbReference>
<evidence type="ECO:0000313" key="5">
    <source>
        <dbReference type="Proteomes" id="UP000887566"/>
    </source>
</evidence>
<feature type="chain" id="PRO_5036834162" evidence="3">
    <location>
        <begin position="23"/>
        <end position="639"/>
    </location>
</feature>
<protein>
    <submittedName>
        <fullName evidence="6">ShKT domain-containing protein</fullName>
    </submittedName>
</protein>
<feature type="disulfide bond" evidence="2">
    <location>
        <begin position="497"/>
        <end position="531"/>
    </location>
</feature>
<accession>A0A914V7H0</accession>
<feature type="disulfide bond" evidence="2">
    <location>
        <begin position="541"/>
        <end position="575"/>
    </location>
</feature>
<sequence>MAFSIRVAVAVFVLVIIARSFAQQDCSTAPTEALKIICEQLNRWDASAREAQDKPLPRVDAILPPSIPGQPKPEAVPLLAEAAAGVPIPLTAHSCMSLDCLCPYLHGSIGPDGTCFLKSGKPLKPALRKEYRRLTDDERTRFHGAMNTLKQNGEFQRIAKLHSQTGVSGGAHSGPAFLPWHREYTKRVEIAIRLLDPDLAMPYWGSVLDQNMPDSRDSVLFSSLFFGESDSFGNVINGAYANWKTLEGRASILRHTGSQASLFTDVQLNNVYSQTAIDQVLAYTAPRQGCPVRPDWNCLEYVHGNPHIWVGGDMLDQSTSANDPVFYMHHSFVDLIWENWRQKQQSRADRETVYPNDIAECSNVQHFKESDMKPFDGVKNIDGLSNKYTDNMYQYEQIPTCSAGAPNCGSDFLFCDLTHGNPRCVSKAREGGKCDGGFEQSDICYKGTCQNGRCVGKNEVTTPSTKVPDQTTTPTTTTSTTTIATTRLSTTPAFVNCFNENQCCATWATSGECTRNPVYMNSWCMASCGRCKPSFDISVECSDHHKQCKFWADEGECKNNELWMTENCRQTCNACSPTRAEVCSGKATTQPPSTTATTQRVTNVPTVKTTQPPTTLPTSCDPGCWNEFICCEEWKQQGQ</sequence>
<keyword evidence="5" id="KW-1185">Reference proteome</keyword>
<evidence type="ECO:0000256" key="3">
    <source>
        <dbReference type="SAM" id="SignalP"/>
    </source>
</evidence>
<dbReference type="PRINTS" id="PR00092">
    <property type="entry name" value="TYROSINASE"/>
</dbReference>
<dbReference type="InterPro" id="IPR003582">
    <property type="entry name" value="ShKT_dom"/>
</dbReference>
<evidence type="ECO:0000256" key="2">
    <source>
        <dbReference type="PROSITE-ProRule" id="PRU01005"/>
    </source>
</evidence>
<feature type="domain" description="ShKT" evidence="4">
    <location>
        <begin position="497"/>
        <end position="531"/>
    </location>
</feature>
<feature type="signal peptide" evidence="3">
    <location>
        <begin position="1"/>
        <end position="22"/>
    </location>
</feature>
<keyword evidence="1" id="KW-0479">Metal-binding</keyword>
<dbReference type="InterPro" id="IPR002227">
    <property type="entry name" value="Tyrosinase_Cu-bd"/>
</dbReference>
<keyword evidence="2" id="KW-1015">Disulfide bond</keyword>
<dbReference type="PROSITE" id="PS00497">
    <property type="entry name" value="TYROSINASE_1"/>
    <property type="match status" value="1"/>
</dbReference>
<reference evidence="6" key="1">
    <citation type="submission" date="2022-11" db="UniProtKB">
        <authorList>
            <consortium name="WormBaseParasite"/>
        </authorList>
    </citation>
    <scope>IDENTIFICATION</scope>
</reference>
<dbReference type="SUPFAM" id="SSF48056">
    <property type="entry name" value="Di-copper centre-containing domain"/>
    <property type="match status" value="1"/>
</dbReference>
<dbReference type="GO" id="GO:0046872">
    <property type="term" value="F:metal ion binding"/>
    <property type="evidence" value="ECO:0007669"/>
    <property type="project" value="UniProtKB-KW"/>
</dbReference>
<dbReference type="PROSITE" id="PS51670">
    <property type="entry name" value="SHKT"/>
    <property type="match status" value="2"/>
</dbReference>
<comment type="caution">
    <text evidence="2">Lacks conserved residue(s) required for the propagation of feature annotation.</text>
</comment>
<dbReference type="PROSITE" id="PS00498">
    <property type="entry name" value="TYROSINASE_2"/>
    <property type="match status" value="1"/>
</dbReference>
<dbReference type="Pfam" id="PF00264">
    <property type="entry name" value="Tyrosinase"/>
    <property type="match status" value="1"/>
</dbReference>
<dbReference type="Gene3D" id="1.10.10.1940">
    <property type="match status" value="1"/>
</dbReference>
<proteinExistence type="predicted"/>
<dbReference type="PANTHER" id="PTHR11474:SF21">
    <property type="entry name" value="SHKT DOMAIN-CONTAINING PROTEIN"/>
    <property type="match status" value="1"/>
</dbReference>
<evidence type="ECO:0000313" key="6">
    <source>
        <dbReference type="WBParaSite" id="PSAMB.scaffold15size126113.g400.t1"/>
    </source>
</evidence>
<keyword evidence="3" id="KW-0732">Signal</keyword>
<dbReference type="AlphaFoldDB" id="A0A914V7H0"/>
<organism evidence="5 6">
    <name type="scientific">Plectus sambesii</name>
    <dbReference type="NCBI Taxonomy" id="2011161"/>
    <lineage>
        <taxon>Eukaryota</taxon>
        <taxon>Metazoa</taxon>
        <taxon>Ecdysozoa</taxon>
        <taxon>Nematoda</taxon>
        <taxon>Chromadorea</taxon>
        <taxon>Plectida</taxon>
        <taxon>Plectina</taxon>
        <taxon>Plectoidea</taxon>
        <taxon>Plectidae</taxon>
        <taxon>Plectus</taxon>
    </lineage>
</organism>
<dbReference type="Pfam" id="PF01549">
    <property type="entry name" value="ShK"/>
    <property type="match status" value="2"/>
</dbReference>